<feature type="region of interest" description="Disordered" evidence="1">
    <location>
        <begin position="263"/>
        <end position="290"/>
    </location>
</feature>
<protein>
    <submittedName>
        <fullName evidence="3">GNAT family N-acetyltransferase</fullName>
    </submittedName>
</protein>
<keyword evidence="4" id="KW-1185">Reference proteome</keyword>
<evidence type="ECO:0000313" key="4">
    <source>
        <dbReference type="Proteomes" id="UP000469215"/>
    </source>
</evidence>
<dbReference type="EMBL" id="WWEQ01000072">
    <property type="protein sequence ID" value="MYM20734.1"/>
    <property type="molecule type" value="Genomic_DNA"/>
</dbReference>
<gene>
    <name evidence="3" type="ORF">GSY69_12380</name>
</gene>
<feature type="compositionally biased region" description="Basic and acidic residues" evidence="1">
    <location>
        <begin position="11"/>
        <end position="23"/>
    </location>
</feature>
<dbReference type="InterPro" id="IPR000182">
    <property type="entry name" value="GNAT_dom"/>
</dbReference>
<dbReference type="Proteomes" id="UP000469215">
    <property type="component" value="Unassembled WGS sequence"/>
</dbReference>
<dbReference type="SUPFAM" id="SSF55729">
    <property type="entry name" value="Acyl-CoA N-acyltransferases (Nat)"/>
    <property type="match status" value="1"/>
</dbReference>
<keyword evidence="3" id="KW-0808">Transferase</keyword>
<dbReference type="RefSeq" id="WP_160954146.1">
    <property type="nucleotide sequence ID" value="NZ_WWEQ01000072.1"/>
</dbReference>
<feature type="domain" description="N-acetyltransferase" evidence="2">
    <location>
        <begin position="60"/>
        <end position="213"/>
    </location>
</feature>
<dbReference type="GO" id="GO:0016747">
    <property type="term" value="F:acyltransferase activity, transferring groups other than amino-acyl groups"/>
    <property type="evidence" value="ECO:0007669"/>
    <property type="project" value="InterPro"/>
</dbReference>
<organism evidence="3 4">
    <name type="scientific">Brevibacterium rongguiense</name>
    <dbReference type="NCBI Taxonomy" id="2695267"/>
    <lineage>
        <taxon>Bacteria</taxon>
        <taxon>Bacillati</taxon>
        <taxon>Actinomycetota</taxon>
        <taxon>Actinomycetes</taxon>
        <taxon>Micrococcales</taxon>
        <taxon>Brevibacteriaceae</taxon>
        <taxon>Brevibacterium</taxon>
    </lineage>
</organism>
<accession>A0A6N9HB71</accession>
<evidence type="ECO:0000256" key="1">
    <source>
        <dbReference type="SAM" id="MobiDB-lite"/>
    </source>
</evidence>
<dbReference type="AlphaFoldDB" id="A0A6N9HB71"/>
<comment type="caution">
    <text evidence="3">The sequence shown here is derived from an EMBL/GenBank/DDBJ whole genome shotgun (WGS) entry which is preliminary data.</text>
</comment>
<reference evidence="3 4" key="1">
    <citation type="submission" date="2020-01" db="EMBL/GenBank/DDBJ databases">
        <authorList>
            <person name="Deng T."/>
        </authorList>
    </citation>
    <scope>NUCLEOTIDE SEQUENCE [LARGE SCALE GENOMIC DNA]</scope>
    <source>
        <strain evidence="3 4">5221</strain>
    </source>
</reference>
<dbReference type="Pfam" id="PF13302">
    <property type="entry name" value="Acetyltransf_3"/>
    <property type="match status" value="1"/>
</dbReference>
<evidence type="ECO:0000313" key="3">
    <source>
        <dbReference type="EMBL" id="MYM20734.1"/>
    </source>
</evidence>
<dbReference type="Gene3D" id="3.40.630.30">
    <property type="match status" value="1"/>
</dbReference>
<evidence type="ECO:0000259" key="2">
    <source>
        <dbReference type="Pfam" id="PF13302"/>
    </source>
</evidence>
<name>A0A6N9HB71_9MICO</name>
<proteinExistence type="predicted"/>
<dbReference type="InterPro" id="IPR016181">
    <property type="entry name" value="Acyl_CoA_acyltransferase"/>
</dbReference>
<feature type="region of interest" description="Disordered" evidence="1">
    <location>
        <begin position="1"/>
        <end position="39"/>
    </location>
</feature>
<sequence length="290" mass="30613">MSEPPAAAREATAHDEPRRDAPDPARPAGPDGADEVDAPGGVDALGRLWPPFGLRIVSPRLVLRLVREADFPAYVAAAASGVVRTARNPFAHAWNEQPPAELARSSLPWLWSKRAAVGPNDWYLFLAVFLRDSDGGEGRLIGMQDVGARDWPVLATVTSASWLRADEQGNGYGSEMRAAMLLWAFDHFGAAFAESGAYDWNAASLAVSATQGYERVGTTRVVDAHGTAPETQVELRLAATDFRRPEWTVQVRGSAELAAFFAGEPPPAANDTAAGGTAGAPGTEAAPGSA</sequence>